<organism evidence="2 3">
    <name type="scientific">Naegleria fowleri</name>
    <name type="common">Brain eating amoeba</name>
    <dbReference type="NCBI Taxonomy" id="5763"/>
    <lineage>
        <taxon>Eukaryota</taxon>
        <taxon>Discoba</taxon>
        <taxon>Heterolobosea</taxon>
        <taxon>Tetramitia</taxon>
        <taxon>Eutetramitia</taxon>
        <taxon>Vahlkampfiidae</taxon>
        <taxon>Naegleria</taxon>
    </lineage>
</organism>
<comment type="caution">
    <text evidence="2">The sequence shown here is derived from an EMBL/GenBank/DDBJ whole genome shotgun (WGS) entry which is preliminary data.</text>
</comment>
<dbReference type="Proteomes" id="UP000444721">
    <property type="component" value="Unassembled WGS sequence"/>
</dbReference>
<proteinExistence type="predicted"/>
<name>A0A6A5BBH7_NAEFO</name>
<dbReference type="InterPro" id="IPR027854">
    <property type="entry name" value="STMP1"/>
</dbReference>
<feature type="region of interest" description="Disordered" evidence="1">
    <location>
        <begin position="51"/>
        <end position="81"/>
    </location>
</feature>
<dbReference type="EMBL" id="VFQX01000068">
    <property type="protein sequence ID" value="KAF0972312.1"/>
    <property type="molecule type" value="Genomic_DNA"/>
</dbReference>
<dbReference type="GeneID" id="68116432"/>
<dbReference type="RefSeq" id="XP_044557027.1">
    <property type="nucleotide sequence ID" value="XM_044713150.1"/>
</dbReference>
<reference evidence="2 3" key="1">
    <citation type="journal article" date="2019" name="Sci. Rep.">
        <title>Nanopore sequencing improves the draft genome of the human pathogenic amoeba Naegleria fowleri.</title>
        <authorList>
            <person name="Liechti N."/>
            <person name="Schurch N."/>
            <person name="Bruggmann R."/>
            <person name="Wittwer M."/>
        </authorList>
    </citation>
    <scope>NUCLEOTIDE SEQUENCE [LARGE SCALE GENOMIC DNA]</scope>
    <source>
        <strain evidence="2 3">ATCC 30894</strain>
    </source>
</reference>
<protein>
    <submittedName>
        <fullName evidence="2">Uncharacterized protein</fullName>
    </submittedName>
</protein>
<evidence type="ECO:0000256" key="1">
    <source>
        <dbReference type="SAM" id="MobiDB-lite"/>
    </source>
</evidence>
<dbReference type="VEuPathDB" id="AmoebaDB:NfTy_060720"/>
<dbReference type="VEuPathDB" id="AmoebaDB:FDP41_009215"/>
<feature type="compositionally biased region" description="Low complexity" evidence="1">
    <location>
        <begin position="57"/>
        <end position="81"/>
    </location>
</feature>
<keyword evidence="3" id="KW-1185">Reference proteome</keyword>
<evidence type="ECO:0000313" key="2">
    <source>
        <dbReference type="EMBL" id="KAF0972312.1"/>
    </source>
</evidence>
<accession>A0A6A5BBH7</accession>
<sequence length="81" mass="9095">MFCFLAGVASGVYLYKNYDVDRMIADLKPKFASDHKDSVWQRMKSFEQKYRKENVLSSSSTTNTTTSTTSTTSSSNDSSSK</sequence>
<evidence type="ECO:0000313" key="3">
    <source>
        <dbReference type="Proteomes" id="UP000444721"/>
    </source>
</evidence>
<dbReference type="OrthoDB" id="10361920at2759"/>
<gene>
    <name evidence="2" type="ORF">FDP41_009215</name>
</gene>
<dbReference type="Pfam" id="PF15054">
    <property type="entry name" value="DUF4535"/>
    <property type="match status" value="1"/>
</dbReference>
<dbReference type="AlphaFoldDB" id="A0A6A5BBH7"/>